<dbReference type="GO" id="GO:0005739">
    <property type="term" value="C:mitochondrion"/>
    <property type="evidence" value="ECO:0007669"/>
    <property type="project" value="TreeGrafter"/>
</dbReference>
<dbReference type="Pfam" id="PF01323">
    <property type="entry name" value="DSBA"/>
    <property type="match status" value="1"/>
</dbReference>
<dbReference type="Gene3D" id="3.40.30.10">
    <property type="entry name" value="Glutaredoxin"/>
    <property type="match status" value="1"/>
</dbReference>
<dbReference type="InterPro" id="IPR036249">
    <property type="entry name" value="Thioredoxin-like_sf"/>
</dbReference>
<dbReference type="GO" id="GO:0005777">
    <property type="term" value="C:peroxisome"/>
    <property type="evidence" value="ECO:0007669"/>
    <property type="project" value="TreeGrafter"/>
</dbReference>
<evidence type="ECO:0000256" key="5">
    <source>
        <dbReference type="PIRSR" id="PIRSR006386-1"/>
    </source>
</evidence>
<accession>A0A5Q0QVH2</accession>
<proteinExistence type="evidence at transcript level"/>
<dbReference type="GO" id="GO:0004602">
    <property type="term" value="F:glutathione peroxidase activity"/>
    <property type="evidence" value="ECO:0007669"/>
    <property type="project" value="TreeGrafter"/>
</dbReference>
<dbReference type="InterPro" id="IPR014440">
    <property type="entry name" value="HCCAis_GSTk"/>
</dbReference>
<dbReference type="PIRSF" id="PIRSF006386">
    <property type="entry name" value="HCCAis_GSTk"/>
    <property type="match status" value="1"/>
</dbReference>
<feature type="domain" description="DSBA-like thioredoxin" evidence="6">
    <location>
        <begin position="9"/>
        <end position="210"/>
    </location>
</feature>
<dbReference type="AlphaFoldDB" id="A0A5Q0QVH2"/>
<feature type="active site" description="Nucleophile" evidence="5">
    <location>
        <position position="16"/>
    </location>
</feature>
<dbReference type="EMBL" id="MN311440">
    <property type="protein sequence ID" value="QGA31152.1"/>
    <property type="molecule type" value="mRNA"/>
</dbReference>
<dbReference type="PANTHER" id="PTHR42943">
    <property type="entry name" value="GLUTATHIONE S-TRANSFERASE KAPPA"/>
    <property type="match status" value="1"/>
</dbReference>
<name>A0A5Q0QVH2_9ARAC</name>
<evidence type="ECO:0000256" key="1">
    <source>
        <dbReference type="ARBA" id="ARBA00006494"/>
    </source>
</evidence>
<evidence type="ECO:0000313" key="7">
    <source>
        <dbReference type="EMBL" id="QGA31152.1"/>
    </source>
</evidence>
<dbReference type="PANTHER" id="PTHR42943:SF2">
    <property type="entry name" value="GLUTATHIONE S-TRANSFERASE KAPPA 1"/>
    <property type="match status" value="1"/>
</dbReference>
<sequence>MANLPVLTEFFYDVLSPYSYLAFEVIHRYKPVWNINLKLKPMLLGRVMKSSGNSPPGLVPNKRNYMGQDLKRLQKYFQVPLFLPDNLMDFIMKGGSVNAQRFITAIDILKPEYLENITRAIWQRLYEQHKDISTSASFREAAESIGIENDVLERSLIMMNEDKVEQRLHKYTEEALDYGAFGAPMIVAHINNKPEVFFGSDRFELLAHVLGKKWLGPVPKDAPFSN</sequence>
<evidence type="ECO:0000256" key="2">
    <source>
        <dbReference type="ARBA" id="ARBA00022679"/>
    </source>
</evidence>
<evidence type="ECO:0000256" key="3">
    <source>
        <dbReference type="ARBA" id="ARBA00047960"/>
    </source>
</evidence>
<comment type="similarity">
    <text evidence="1 4">Belongs to the GST superfamily. Kappa family.</text>
</comment>
<dbReference type="GO" id="GO:0006749">
    <property type="term" value="P:glutathione metabolic process"/>
    <property type="evidence" value="ECO:0007669"/>
    <property type="project" value="TreeGrafter"/>
</dbReference>
<comment type="catalytic activity">
    <reaction evidence="3 4">
        <text>RX + glutathione = an S-substituted glutathione + a halide anion + H(+)</text>
        <dbReference type="Rhea" id="RHEA:16437"/>
        <dbReference type="ChEBI" id="CHEBI:15378"/>
        <dbReference type="ChEBI" id="CHEBI:16042"/>
        <dbReference type="ChEBI" id="CHEBI:17792"/>
        <dbReference type="ChEBI" id="CHEBI:57925"/>
        <dbReference type="ChEBI" id="CHEBI:90779"/>
        <dbReference type="EC" id="2.5.1.18"/>
    </reaction>
</comment>
<keyword evidence="2 4" id="KW-0808">Transferase</keyword>
<evidence type="ECO:0000256" key="4">
    <source>
        <dbReference type="PIRNR" id="PIRNR006386"/>
    </source>
</evidence>
<organism evidence="7">
    <name type="scientific">Pardosa pseudoannulata</name>
    <dbReference type="NCBI Taxonomy" id="330961"/>
    <lineage>
        <taxon>Eukaryota</taxon>
        <taxon>Metazoa</taxon>
        <taxon>Ecdysozoa</taxon>
        <taxon>Arthropoda</taxon>
        <taxon>Chelicerata</taxon>
        <taxon>Arachnida</taxon>
        <taxon>Araneae</taxon>
        <taxon>Araneomorphae</taxon>
        <taxon>Entelegynae</taxon>
        <taxon>Lycosoidea</taxon>
        <taxon>Lycosidae</taxon>
        <taxon>Pardosa</taxon>
    </lineage>
</organism>
<protein>
    <recommendedName>
        <fullName evidence="4">Glutathione S-transferase kappa</fullName>
        <ecNumber evidence="4">2.5.1.18</ecNumber>
    </recommendedName>
</protein>
<dbReference type="SUPFAM" id="SSF52833">
    <property type="entry name" value="Thioredoxin-like"/>
    <property type="match status" value="1"/>
</dbReference>
<dbReference type="GO" id="GO:0004364">
    <property type="term" value="F:glutathione transferase activity"/>
    <property type="evidence" value="ECO:0007669"/>
    <property type="project" value="UniProtKB-UniRule"/>
</dbReference>
<dbReference type="InterPro" id="IPR001853">
    <property type="entry name" value="DSBA-like_thioredoxin_dom"/>
</dbReference>
<dbReference type="FunFam" id="3.40.30.10:FF:000096">
    <property type="entry name" value="Glutathione S-transferase kappa"/>
    <property type="match status" value="1"/>
</dbReference>
<dbReference type="EC" id="2.5.1.18" evidence="4"/>
<reference evidence="7" key="1">
    <citation type="journal article" date="2019" name="Comp. Biochem. Physiol. Part D Genomics Proteomics">
        <title>Identification, genomic organization and expression pattern of glutathione transferase in Pardosa pseudoannulata.</title>
        <authorList>
            <person name="Liu W."/>
            <person name="Tian J."/>
            <person name="Hou N."/>
            <person name="Yu N."/>
            <person name="Zhang Y."/>
            <person name="Liu Z."/>
        </authorList>
    </citation>
    <scope>NUCLEOTIDE SEQUENCE</scope>
</reference>
<dbReference type="InterPro" id="IPR051924">
    <property type="entry name" value="GST_Kappa/NadH"/>
</dbReference>
<evidence type="ECO:0000259" key="6">
    <source>
        <dbReference type="Pfam" id="PF01323"/>
    </source>
</evidence>